<evidence type="ECO:0000313" key="2">
    <source>
        <dbReference type="EMBL" id="GBE88826.1"/>
    </source>
</evidence>
<evidence type="ECO:0000313" key="3">
    <source>
        <dbReference type="Proteomes" id="UP000287166"/>
    </source>
</evidence>
<keyword evidence="3" id="KW-1185">Reference proteome</keyword>
<feature type="region of interest" description="Disordered" evidence="1">
    <location>
        <begin position="464"/>
        <end position="494"/>
    </location>
</feature>
<protein>
    <submittedName>
        <fullName evidence="2">Uncharacterized protein</fullName>
    </submittedName>
</protein>
<feature type="compositionally biased region" description="Acidic residues" evidence="1">
    <location>
        <begin position="599"/>
        <end position="612"/>
    </location>
</feature>
<feature type="region of interest" description="Disordered" evidence="1">
    <location>
        <begin position="645"/>
        <end position="667"/>
    </location>
</feature>
<dbReference type="OrthoDB" id="3263739at2759"/>
<feature type="compositionally biased region" description="Basic and acidic residues" evidence="1">
    <location>
        <begin position="649"/>
        <end position="658"/>
    </location>
</feature>
<feature type="region of interest" description="Disordered" evidence="1">
    <location>
        <begin position="543"/>
        <end position="612"/>
    </location>
</feature>
<name>A0A401H310_9APHY</name>
<sequence length="727" mass="82144">MAETDVLRALCNLLEKEKRYHESLYNKPLTGHLQLFPPKLGVNTDGGHAFNCTVHLREYENYLELVPEGFLSDANEAAQTEDEPWSYLSKPLHQGNVIAKVRGNELFLACGYHGVRMNLGVDACMLRFGNDNLASVSEAISGTSGNVLNRDRIGSFLTSNAFMPRDSNRIPGIDRMNIVAAVNCATFSYVVIDFADSVNISVISLGRHWQESDIDPQSQLWQSIWSPDHGPDWIDEAHAAEQRLLEWRDSILQEIGGISARYPIVYTMCDKKCVFNGFGRRIAHDLLHELGLWPGTPAHLVCQDELYETFRDGIVSYMKQWNSLEFLERVASSPNSTNPLQFGHKAYANYMSCFVHVYHKQKVRVSGAYYNKLYSAGLLDRKHTIGEPYHYDPRKLRNKNDTYLPIFVYSQGGFKIYSVIRARPPREWLSQGGRGDLALDGRHSPCKMSFGYTQVHVQVENMLDSSLAQRGRRRKHQSGRRGRPAKDPKMSELRDQMNVGLAFRKKMLAQLEAERLEDEATDPDQELVTHDVEYGSDCSGVFTNPEANMHDHPSGSSRSYPETRPLQFHVGRAKTRGLSRLKSEGVPVEYESDGLPQGLEDEEDEEAQSEQEVNDILDELKVKRETEDVSFDAESGCLLVRSRSVDSQLQREGEDTPTRLDSASGGLPAQFDFEAVSMNDSESLTRIAKEDLSVNPQCEDGRARSNTRPLMDAELLLNERGKRRKLA</sequence>
<organism evidence="2 3">
    <name type="scientific">Sparassis crispa</name>
    <dbReference type="NCBI Taxonomy" id="139825"/>
    <lineage>
        <taxon>Eukaryota</taxon>
        <taxon>Fungi</taxon>
        <taxon>Dikarya</taxon>
        <taxon>Basidiomycota</taxon>
        <taxon>Agaricomycotina</taxon>
        <taxon>Agaricomycetes</taxon>
        <taxon>Polyporales</taxon>
        <taxon>Sparassidaceae</taxon>
        <taxon>Sparassis</taxon>
    </lineage>
</organism>
<feature type="compositionally biased region" description="Basic and acidic residues" evidence="1">
    <location>
        <begin position="484"/>
        <end position="494"/>
    </location>
</feature>
<dbReference type="AlphaFoldDB" id="A0A401H310"/>
<feature type="compositionally biased region" description="Basic residues" evidence="1">
    <location>
        <begin position="470"/>
        <end position="483"/>
    </location>
</feature>
<comment type="caution">
    <text evidence="2">The sequence shown here is derived from an EMBL/GenBank/DDBJ whole genome shotgun (WGS) entry which is preliminary data.</text>
</comment>
<dbReference type="GeneID" id="38785743"/>
<proteinExistence type="predicted"/>
<reference evidence="2 3" key="1">
    <citation type="journal article" date="2018" name="Sci. Rep.">
        <title>Genome sequence of the cauliflower mushroom Sparassis crispa (Hanabiratake) and its association with beneficial usage.</title>
        <authorList>
            <person name="Kiyama R."/>
            <person name="Furutani Y."/>
            <person name="Kawaguchi K."/>
            <person name="Nakanishi T."/>
        </authorList>
    </citation>
    <scope>NUCLEOTIDE SEQUENCE [LARGE SCALE GENOMIC DNA]</scope>
</reference>
<evidence type="ECO:0000256" key="1">
    <source>
        <dbReference type="SAM" id="MobiDB-lite"/>
    </source>
</evidence>
<gene>
    <name evidence="2" type="ORF">SCP_1402330</name>
</gene>
<feature type="region of interest" description="Disordered" evidence="1">
    <location>
        <begin position="697"/>
        <end position="727"/>
    </location>
</feature>
<dbReference type="EMBL" id="BFAD01000014">
    <property type="protein sequence ID" value="GBE88826.1"/>
    <property type="molecule type" value="Genomic_DNA"/>
</dbReference>
<accession>A0A401H310</accession>
<dbReference type="Proteomes" id="UP000287166">
    <property type="component" value="Unassembled WGS sequence"/>
</dbReference>
<dbReference type="RefSeq" id="XP_027619739.1">
    <property type="nucleotide sequence ID" value="XM_027763938.1"/>
</dbReference>
<dbReference type="InParanoid" id="A0A401H310"/>